<dbReference type="InterPro" id="IPR002933">
    <property type="entry name" value="Peptidase_M20"/>
</dbReference>
<evidence type="ECO:0000256" key="5">
    <source>
        <dbReference type="ARBA" id="ARBA00022605"/>
    </source>
</evidence>
<dbReference type="RefSeq" id="WP_377167556.1">
    <property type="nucleotide sequence ID" value="NZ_JBHTJC010000001.1"/>
</dbReference>
<dbReference type="PANTHER" id="PTHR43808:SF31">
    <property type="entry name" value="N-ACETYL-L-CITRULLINE DEACETYLASE"/>
    <property type="match status" value="1"/>
</dbReference>
<keyword evidence="6" id="KW-0479">Metal-binding</keyword>
<evidence type="ECO:0000256" key="2">
    <source>
        <dbReference type="ARBA" id="ARBA00005691"/>
    </source>
</evidence>
<keyword evidence="8" id="KW-0862">Zinc</keyword>
<feature type="domain" description="Peptidase M20 dimerisation" evidence="10">
    <location>
        <begin position="172"/>
        <end position="283"/>
    </location>
</feature>
<dbReference type="PROSITE" id="PS00758">
    <property type="entry name" value="ARGE_DAPE_CPG2_1"/>
    <property type="match status" value="1"/>
</dbReference>
<accession>A0ABW7I5J5</accession>
<evidence type="ECO:0000259" key="10">
    <source>
        <dbReference type="Pfam" id="PF07687"/>
    </source>
</evidence>
<dbReference type="PROSITE" id="PS00759">
    <property type="entry name" value="ARGE_DAPE_CPG2_2"/>
    <property type="match status" value="1"/>
</dbReference>
<organism evidence="11 12">
    <name type="scientific">Roseovarius aquimarinus</name>
    <dbReference type="NCBI Taxonomy" id="1229156"/>
    <lineage>
        <taxon>Bacteria</taxon>
        <taxon>Pseudomonadati</taxon>
        <taxon>Pseudomonadota</taxon>
        <taxon>Alphaproteobacteria</taxon>
        <taxon>Rhodobacterales</taxon>
        <taxon>Roseobacteraceae</taxon>
        <taxon>Roseovarius</taxon>
    </lineage>
</organism>
<dbReference type="NCBIfam" id="TIGR01892">
    <property type="entry name" value="AcOrn-deacetyl"/>
    <property type="match status" value="1"/>
</dbReference>
<evidence type="ECO:0000313" key="12">
    <source>
        <dbReference type="Proteomes" id="UP001607157"/>
    </source>
</evidence>
<dbReference type="Gene3D" id="3.40.630.10">
    <property type="entry name" value="Zn peptidases"/>
    <property type="match status" value="1"/>
</dbReference>
<dbReference type="InterPro" id="IPR036264">
    <property type="entry name" value="Bact_exopeptidase_dim_dom"/>
</dbReference>
<comment type="caution">
    <text evidence="11">The sequence shown here is derived from an EMBL/GenBank/DDBJ whole genome shotgun (WGS) entry which is preliminary data.</text>
</comment>
<evidence type="ECO:0000256" key="4">
    <source>
        <dbReference type="ARBA" id="ARBA00022571"/>
    </source>
</evidence>
<dbReference type="InterPro" id="IPR011650">
    <property type="entry name" value="Peptidase_M20_dimer"/>
</dbReference>
<evidence type="ECO:0000256" key="6">
    <source>
        <dbReference type="ARBA" id="ARBA00022723"/>
    </source>
</evidence>
<evidence type="ECO:0000256" key="7">
    <source>
        <dbReference type="ARBA" id="ARBA00022801"/>
    </source>
</evidence>
<reference evidence="11 12" key="1">
    <citation type="submission" date="2024-10" db="EMBL/GenBank/DDBJ databases">
        <authorList>
            <person name="Yang X.-N."/>
        </authorList>
    </citation>
    <scope>NUCLEOTIDE SEQUENCE [LARGE SCALE GENOMIC DNA]</scope>
    <source>
        <strain evidence="11 12">CAU 1059</strain>
    </source>
</reference>
<dbReference type="EC" id="3.5.1.16" evidence="11"/>
<keyword evidence="3" id="KW-0963">Cytoplasm</keyword>
<gene>
    <name evidence="11" type="primary">argE</name>
    <name evidence="11" type="ORF">ACGRVM_06065</name>
</gene>
<evidence type="ECO:0000256" key="3">
    <source>
        <dbReference type="ARBA" id="ARBA00022490"/>
    </source>
</evidence>
<keyword evidence="5" id="KW-0028">Amino-acid biosynthesis</keyword>
<comment type="similarity">
    <text evidence="2">Belongs to the peptidase M20A family. ArgE subfamily.</text>
</comment>
<dbReference type="InterPro" id="IPR050072">
    <property type="entry name" value="Peptidase_M20A"/>
</dbReference>
<evidence type="ECO:0000313" key="11">
    <source>
        <dbReference type="EMBL" id="MFH0253447.1"/>
    </source>
</evidence>
<keyword evidence="4" id="KW-0055">Arginine biosynthesis</keyword>
<dbReference type="Gene3D" id="3.30.70.360">
    <property type="match status" value="1"/>
</dbReference>
<keyword evidence="7 11" id="KW-0378">Hydrolase</keyword>
<dbReference type="Pfam" id="PF01546">
    <property type="entry name" value="Peptidase_M20"/>
    <property type="match status" value="1"/>
</dbReference>
<dbReference type="GO" id="GO:0008777">
    <property type="term" value="F:acetylornithine deacetylase activity"/>
    <property type="evidence" value="ECO:0007669"/>
    <property type="project" value="UniProtKB-EC"/>
</dbReference>
<dbReference type="NCBIfam" id="NF005710">
    <property type="entry name" value="PRK07522.1"/>
    <property type="match status" value="1"/>
</dbReference>
<keyword evidence="9" id="KW-0170">Cobalt</keyword>
<dbReference type="SUPFAM" id="SSF53187">
    <property type="entry name" value="Zn-dependent exopeptidases"/>
    <property type="match status" value="1"/>
</dbReference>
<evidence type="ECO:0000256" key="9">
    <source>
        <dbReference type="ARBA" id="ARBA00023285"/>
    </source>
</evidence>
<evidence type="ECO:0000256" key="8">
    <source>
        <dbReference type="ARBA" id="ARBA00022833"/>
    </source>
</evidence>
<dbReference type="EMBL" id="JBIHMM010000001">
    <property type="protein sequence ID" value="MFH0253447.1"/>
    <property type="molecule type" value="Genomic_DNA"/>
</dbReference>
<dbReference type="PANTHER" id="PTHR43808">
    <property type="entry name" value="ACETYLORNITHINE DEACETYLASE"/>
    <property type="match status" value="1"/>
</dbReference>
<dbReference type="InterPro" id="IPR001261">
    <property type="entry name" value="ArgE/DapE_CS"/>
</dbReference>
<name>A0ABW7I5J5_9RHOB</name>
<dbReference type="CDD" id="cd03894">
    <property type="entry name" value="M20_ArgE"/>
    <property type="match status" value="1"/>
</dbReference>
<keyword evidence="12" id="KW-1185">Reference proteome</keyword>
<comment type="cofactor">
    <cofactor evidence="1">
        <name>Zn(2+)</name>
        <dbReference type="ChEBI" id="CHEBI:29105"/>
    </cofactor>
</comment>
<dbReference type="SUPFAM" id="SSF55031">
    <property type="entry name" value="Bacterial exopeptidase dimerisation domain"/>
    <property type="match status" value="1"/>
</dbReference>
<sequence>MPHPATLDILDSLIGFPTVSADSNLALIDHAEGLLKAAGFATRRLPAPGGAKCGLLARIGPEGPGGLLLSAHSDVVPVEGQEWSRPAFRLTREADRLYGRGTTDMKGFLASMLSLATRAKGAPLARPLMLCISYDEEIGCLGLGEMMPGIRAMGWMPDLCIVGEPTRMRPAIGHKGKLSLRATCHGTAGHSSLAPRHVNALYLATELVTALRAMQADYAGGAVQDAAYDVPYSSVHAGVLRGGHALNIVPDRATLDFELRYLPGDDPADFRARLDAEIARILAPHRRVSGRAAIEIAVTAEYPGLAIPADAPAIARIAALGCDAAPIKVAFGTEAGFFAAEGMPTLVCGPGDMEGQGHKADEYITLAEMAACDAMMDRLLDTLG</sequence>
<dbReference type="Pfam" id="PF07687">
    <property type="entry name" value="M20_dimer"/>
    <property type="match status" value="1"/>
</dbReference>
<proteinExistence type="inferred from homology"/>
<dbReference type="InterPro" id="IPR010169">
    <property type="entry name" value="AcOrn-deacetyl"/>
</dbReference>
<dbReference type="Proteomes" id="UP001607157">
    <property type="component" value="Unassembled WGS sequence"/>
</dbReference>
<protein>
    <submittedName>
        <fullName evidence="11">Acetylornithine deacetylase</fullName>
        <ecNumber evidence="11">3.5.1.16</ecNumber>
    </submittedName>
</protein>
<evidence type="ECO:0000256" key="1">
    <source>
        <dbReference type="ARBA" id="ARBA00001947"/>
    </source>
</evidence>